<protein>
    <submittedName>
        <fullName evidence="1">Uncharacterized protein</fullName>
    </submittedName>
</protein>
<dbReference type="EMBL" id="JAMKFB020000007">
    <property type="protein sequence ID" value="KAL0188125.1"/>
    <property type="molecule type" value="Genomic_DNA"/>
</dbReference>
<feature type="non-terminal residue" evidence="1">
    <location>
        <position position="97"/>
    </location>
</feature>
<proteinExistence type="predicted"/>
<name>A0ABD0QQV3_CIRMR</name>
<organism evidence="1 2">
    <name type="scientific">Cirrhinus mrigala</name>
    <name type="common">Mrigala</name>
    <dbReference type="NCBI Taxonomy" id="683832"/>
    <lineage>
        <taxon>Eukaryota</taxon>
        <taxon>Metazoa</taxon>
        <taxon>Chordata</taxon>
        <taxon>Craniata</taxon>
        <taxon>Vertebrata</taxon>
        <taxon>Euteleostomi</taxon>
        <taxon>Actinopterygii</taxon>
        <taxon>Neopterygii</taxon>
        <taxon>Teleostei</taxon>
        <taxon>Ostariophysi</taxon>
        <taxon>Cypriniformes</taxon>
        <taxon>Cyprinidae</taxon>
        <taxon>Labeoninae</taxon>
        <taxon>Labeonini</taxon>
        <taxon>Cirrhinus</taxon>
    </lineage>
</organism>
<evidence type="ECO:0000313" key="1">
    <source>
        <dbReference type="EMBL" id="KAL0188125.1"/>
    </source>
</evidence>
<keyword evidence="2" id="KW-1185">Reference proteome</keyword>
<evidence type="ECO:0000313" key="2">
    <source>
        <dbReference type="Proteomes" id="UP001529510"/>
    </source>
</evidence>
<comment type="caution">
    <text evidence="1">The sequence shown here is derived from an EMBL/GenBank/DDBJ whole genome shotgun (WGS) entry which is preliminary data.</text>
</comment>
<accession>A0ABD0QQV3</accession>
<dbReference type="Proteomes" id="UP001529510">
    <property type="component" value="Unassembled WGS sequence"/>
</dbReference>
<feature type="non-terminal residue" evidence="1">
    <location>
        <position position="1"/>
    </location>
</feature>
<dbReference type="AlphaFoldDB" id="A0ABD0QQV3"/>
<sequence length="97" mass="10611">LVPEPVHSDPLGLMEKQAEKRNTLTRSNSVGGPLQSLDLIQRPNHGISTTSLPNSLQEVADTLSHKLPNPKPVSVPYLSPLVLRKELESLLENEGDQ</sequence>
<reference evidence="1 2" key="1">
    <citation type="submission" date="2024-05" db="EMBL/GenBank/DDBJ databases">
        <title>Genome sequencing and assembly of Indian major carp, Cirrhinus mrigala (Hamilton, 1822).</title>
        <authorList>
            <person name="Mohindra V."/>
            <person name="Chowdhury L.M."/>
            <person name="Lal K."/>
            <person name="Jena J.K."/>
        </authorList>
    </citation>
    <scope>NUCLEOTIDE SEQUENCE [LARGE SCALE GENOMIC DNA]</scope>
    <source>
        <strain evidence="1">CM1030</strain>
        <tissue evidence="1">Blood</tissue>
    </source>
</reference>
<gene>
    <name evidence="1" type="ORF">M9458_015224</name>
</gene>